<reference evidence="2 4" key="1">
    <citation type="journal article" date="2020" name="Stud. Mycol.">
        <title>101 Dothideomycetes genomes: a test case for predicting lifestyles and emergence of pathogens.</title>
        <authorList>
            <person name="Haridas S."/>
            <person name="Albert R."/>
            <person name="Binder M."/>
            <person name="Bloem J."/>
            <person name="Labutti K."/>
            <person name="Salamov A."/>
            <person name="Andreopoulos B."/>
            <person name="Baker S."/>
            <person name="Barry K."/>
            <person name="Bills G."/>
            <person name="Bluhm B."/>
            <person name="Cannon C."/>
            <person name="Castanera R."/>
            <person name="Culley D."/>
            <person name="Daum C."/>
            <person name="Ezra D."/>
            <person name="Gonzalez J."/>
            <person name="Henrissat B."/>
            <person name="Kuo A."/>
            <person name="Liang C."/>
            <person name="Lipzen A."/>
            <person name="Lutzoni F."/>
            <person name="Magnuson J."/>
            <person name="Mondo S."/>
            <person name="Nolan M."/>
            <person name="Ohm R."/>
            <person name="Pangilinan J."/>
            <person name="Park H.-J."/>
            <person name="Ramirez L."/>
            <person name="Alfaro M."/>
            <person name="Sun H."/>
            <person name="Tritt A."/>
            <person name="Yoshinaga Y."/>
            <person name="Zwiers L.-H."/>
            <person name="Turgeon B."/>
            <person name="Goodwin S."/>
            <person name="Spatafora J."/>
            <person name="Crous P."/>
            <person name="Grigoriev I."/>
        </authorList>
    </citation>
    <scope>NUCLEOTIDE SEQUENCE</scope>
    <source>
        <strain evidence="2 4">CBS 304.34</strain>
    </source>
</reference>
<reference evidence="4" key="3">
    <citation type="submission" date="2025-04" db="UniProtKB">
        <authorList>
            <consortium name="RefSeq"/>
        </authorList>
    </citation>
    <scope>IDENTIFICATION</scope>
    <source>
        <strain evidence="4">CBS 304.34</strain>
    </source>
</reference>
<gene>
    <name evidence="2 4" type="ORF">BDZ99DRAFT_558079</name>
</gene>
<dbReference type="EMBL" id="MU003697">
    <property type="protein sequence ID" value="KAF2812234.1"/>
    <property type="molecule type" value="Genomic_DNA"/>
</dbReference>
<name>A0A6A6YW67_9PEZI</name>
<evidence type="ECO:0000313" key="2">
    <source>
        <dbReference type="EMBL" id="KAF2812234.1"/>
    </source>
</evidence>
<dbReference type="RefSeq" id="XP_033579198.1">
    <property type="nucleotide sequence ID" value="XM_033727221.1"/>
</dbReference>
<dbReference type="GeneID" id="54468114"/>
<evidence type="ECO:0000256" key="1">
    <source>
        <dbReference type="SAM" id="MobiDB-lite"/>
    </source>
</evidence>
<feature type="region of interest" description="Disordered" evidence="1">
    <location>
        <begin position="1"/>
        <end position="51"/>
    </location>
</feature>
<reference evidence="4" key="2">
    <citation type="submission" date="2020-04" db="EMBL/GenBank/DDBJ databases">
        <authorList>
            <consortium name="NCBI Genome Project"/>
        </authorList>
    </citation>
    <scope>NUCLEOTIDE SEQUENCE</scope>
    <source>
        <strain evidence="4">CBS 304.34</strain>
    </source>
</reference>
<evidence type="ECO:0000313" key="3">
    <source>
        <dbReference type="Proteomes" id="UP000504636"/>
    </source>
</evidence>
<dbReference type="OrthoDB" id="10643663at2759"/>
<proteinExistence type="predicted"/>
<accession>A0A6A6YW67</accession>
<sequence length="222" mass="23831">MRLHHKRQLLPLRHPQPSAIGPGAIGSKDTRSNAPLRAMSSPQDFNAPLTSDPLPIGLGLTGNDQYNDEFGSYRDKVSMVEDAKKIREGLMPFAPPGVNALAFRLPEATPNPQPGASLYPSANVSTFSCVTAKNLFRPGARLYPQSGSQYAAFEHQVPRNYPARTAGYMFANWIGQIEGGLSIQRVAILGLVLLRPLVSAMVPDSLASNSGARQDSGCSTTT</sequence>
<dbReference type="Proteomes" id="UP000504636">
    <property type="component" value="Unplaced"/>
</dbReference>
<protein>
    <submittedName>
        <fullName evidence="2 4">Uncharacterized protein</fullName>
    </submittedName>
</protein>
<evidence type="ECO:0000313" key="4">
    <source>
        <dbReference type="RefSeq" id="XP_033579198.1"/>
    </source>
</evidence>
<keyword evidence="3" id="KW-1185">Reference proteome</keyword>
<organism evidence="2">
    <name type="scientific">Mytilinidion resinicola</name>
    <dbReference type="NCBI Taxonomy" id="574789"/>
    <lineage>
        <taxon>Eukaryota</taxon>
        <taxon>Fungi</taxon>
        <taxon>Dikarya</taxon>
        <taxon>Ascomycota</taxon>
        <taxon>Pezizomycotina</taxon>
        <taxon>Dothideomycetes</taxon>
        <taxon>Pleosporomycetidae</taxon>
        <taxon>Mytilinidiales</taxon>
        <taxon>Mytilinidiaceae</taxon>
        <taxon>Mytilinidion</taxon>
    </lineage>
</organism>
<dbReference type="AlphaFoldDB" id="A0A6A6YW67"/>